<accession>A0A9I9D8X6</accession>
<name>A0A9I9D8X6_CUCME</name>
<dbReference type="AlphaFoldDB" id="A0A9I9D8X6"/>
<feature type="compositionally biased region" description="Basic and acidic residues" evidence="1">
    <location>
        <begin position="26"/>
        <end position="49"/>
    </location>
</feature>
<evidence type="ECO:0000313" key="2">
    <source>
        <dbReference type="EnsemblPlants" id="MELO3C014865.2.1"/>
    </source>
</evidence>
<protein>
    <submittedName>
        <fullName evidence="2">Uncharacterized protein</fullName>
    </submittedName>
</protein>
<feature type="compositionally biased region" description="Basic and acidic residues" evidence="1">
    <location>
        <begin position="63"/>
        <end position="75"/>
    </location>
</feature>
<dbReference type="EnsemblPlants" id="MELO3C014865.2.1">
    <property type="protein sequence ID" value="MELO3C014865.2.1"/>
    <property type="gene ID" value="MELO3C014865.2"/>
</dbReference>
<evidence type="ECO:0000256" key="1">
    <source>
        <dbReference type="SAM" id="MobiDB-lite"/>
    </source>
</evidence>
<dbReference type="Gramene" id="MELO3C014865.2.1">
    <property type="protein sequence ID" value="MELO3C014865.2.1"/>
    <property type="gene ID" value="MELO3C014865.2"/>
</dbReference>
<feature type="region of interest" description="Disordered" evidence="1">
    <location>
        <begin position="21"/>
        <end position="75"/>
    </location>
</feature>
<sequence>MTCVPHSANYDILRKEKQKVSGSGRILREERHLEKTKSGKLGLGEKKGLEMSMSLREEEEEEGKGQKKLRDKEEERNAIHVLPWARENSACRRIWR</sequence>
<organism evidence="2">
    <name type="scientific">Cucumis melo</name>
    <name type="common">Muskmelon</name>
    <dbReference type="NCBI Taxonomy" id="3656"/>
    <lineage>
        <taxon>Eukaryota</taxon>
        <taxon>Viridiplantae</taxon>
        <taxon>Streptophyta</taxon>
        <taxon>Embryophyta</taxon>
        <taxon>Tracheophyta</taxon>
        <taxon>Spermatophyta</taxon>
        <taxon>Magnoliopsida</taxon>
        <taxon>eudicotyledons</taxon>
        <taxon>Gunneridae</taxon>
        <taxon>Pentapetalae</taxon>
        <taxon>rosids</taxon>
        <taxon>fabids</taxon>
        <taxon>Cucurbitales</taxon>
        <taxon>Cucurbitaceae</taxon>
        <taxon>Benincaseae</taxon>
        <taxon>Cucumis</taxon>
    </lineage>
</organism>
<reference evidence="2" key="1">
    <citation type="submission" date="2023-03" db="UniProtKB">
        <authorList>
            <consortium name="EnsemblPlants"/>
        </authorList>
    </citation>
    <scope>IDENTIFICATION</scope>
</reference>
<proteinExistence type="predicted"/>